<comment type="caution">
    <text evidence="1">The sequence shown here is derived from an EMBL/GenBank/DDBJ whole genome shotgun (WGS) entry which is preliminary data.</text>
</comment>
<dbReference type="eggNOG" id="ENOG50333NH">
    <property type="taxonomic scope" value="Bacteria"/>
</dbReference>
<dbReference type="STRING" id="376730.SAMN04487906_0455"/>
<sequence length="82" mass="9484">MLMKNFITVATFTYPHEYIVLKSVLTEEEVPFFFENETIVSVSPFYSFALGGIKLKVHKAYVDFVKEIINDLNQPNSHLKLV</sequence>
<evidence type="ECO:0008006" key="3">
    <source>
        <dbReference type="Google" id="ProtNLM"/>
    </source>
</evidence>
<evidence type="ECO:0000313" key="2">
    <source>
        <dbReference type="Proteomes" id="UP000018850"/>
    </source>
</evidence>
<accession>W2UKS5</accession>
<name>W2UKS5_9FLAO</name>
<proteinExistence type="predicted"/>
<evidence type="ECO:0000313" key="1">
    <source>
        <dbReference type="EMBL" id="ETN94051.1"/>
    </source>
</evidence>
<dbReference type="AlphaFoldDB" id="W2UKS5"/>
<reference evidence="1 2" key="2">
    <citation type="journal article" date="2016" name="Genome Announc.">
        <title>Draft Genome Sequence of Zhouia amylolytica AD3, Isolated from Tidal Flat Sediment.</title>
        <authorList>
            <person name="Jia B."/>
            <person name="Jin H.M."/>
            <person name="Lee H.J."/>
            <person name="Jeon C.O."/>
        </authorList>
    </citation>
    <scope>NUCLEOTIDE SEQUENCE [LARGE SCALE GENOMIC DNA]</scope>
    <source>
        <strain evidence="1 2">AD3</strain>
    </source>
</reference>
<keyword evidence="2" id="KW-1185">Reference proteome</keyword>
<gene>
    <name evidence="1" type="ORF">P278_28550</name>
</gene>
<reference evidence="2" key="1">
    <citation type="submission" date="2013-11" db="EMBL/GenBank/DDBJ databases">
        <title>Draft genome sequence from a member of Zhouia, isolated tidal flat.</title>
        <authorList>
            <person name="Jin H."/>
            <person name="Jeon C.O."/>
        </authorList>
    </citation>
    <scope>NUCLEOTIDE SEQUENCE [LARGE SCALE GENOMIC DNA]</scope>
    <source>
        <strain evidence="2">AD3</strain>
    </source>
</reference>
<dbReference type="Proteomes" id="UP000018850">
    <property type="component" value="Unassembled WGS sequence"/>
</dbReference>
<protein>
    <recommendedName>
        <fullName evidence="3">DUF2007 domain-containing protein</fullName>
    </recommendedName>
</protein>
<dbReference type="EMBL" id="AYXY01000026">
    <property type="protein sequence ID" value="ETN94051.1"/>
    <property type="molecule type" value="Genomic_DNA"/>
</dbReference>
<organism evidence="1 2">
    <name type="scientific">Zhouia amylolytica AD3</name>
    <dbReference type="NCBI Taxonomy" id="1286632"/>
    <lineage>
        <taxon>Bacteria</taxon>
        <taxon>Pseudomonadati</taxon>
        <taxon>Bacteroidota</taxon>
        <taxon>Flavobacteriia</taxon>
        <taxon>Flavobacteriales</taxon>
        <taxon>Flavobacteriaceae</taxon>
        <taxon>Zhouia</taxon>
    </lineage>
</organism>